<dbReference type="AlphaFoldDB" id="A0A0P9UZ09"/>
<accession>A0A0P9UZ09</accession>
<evidence type="ECO:0000313" key="2">
    <source>
        <dbReference type="EMBL" id="KPX90866.1"/>
    </source>
</evidence>
<proteinExistence type="predicted"/>
<dbReference type="EMBL" id="LJQT01000176">
    <property type="protein sequence ID" value="KPX90866.1"/>
    <property type="molecule type" value="Genomic_DNA"/>
</dbReference>
<dbReference type="PATRIC" id="fig|86176.4.peg.3504"/>
<keyword evidence="1" id="KW-0472">Membrane</keyword>
<name>A0A0P9UZ09_9PSED</name>
<evidence type="ECO:0000256" key="1">
    <source>
        <dbReference type="SAM" id="Phobius"/>
    </source>
</evidence>
<comment type="caution">
    <text evidence="2">The sequence shown here is derived from an EMBL/GenBank/DDBJ whole genome shotgun (WGS) entry which is preliminary data.</text>
</comment>
<gene>
    <name evidence="2" type="ORF">ALO64_200079</name>
</gene>
<evidence type="ECO:0000313" key="3">
    <source>
        <dbReference type="Proteomes" id="UP000050455"/>
    </source>
</evidence>
<keyword evidence="3" id="KW-1185">Reference proteome</keyword>
<reference evidence="2 3" key="1">
    <citation type="submission" date="2015-09" db="EMBL/GenBank/DDBJ databases">
        <title>Genome announcement of multiple Pseudomonas syringae strains.</title>
        <authorList>
            <person name="Thakur S."/>
            <person name="Wang P.W."/>
            <person name="Gong Y."/>
            <person name="Weir B.S."/>
            <person name="Guttman D.S."/>
        </authorList>
    </citation>
    <scope>NUCLEOTIDE SEQUENCE [LARGE SCALE GENOMIC DNA]</scope>
    <source>
        <strain evidence="2 3">ICMP6289</strain>
    </source>
</reference>
<keyword evidence="1" id="KW-0812">Transmembrane</keyword>
<feature type="transmembrane region" description="Helical" evidence="1">
    <location>
        <begin position="6"/>
        <end position="23"/>
    </location>
</feature>
<sequence length="79" mass="8840">MSVGPVIGIVLGVAVAVLVVLSLEDQRRKIHLEVAERLISEGVPETDAMKRSGVSHWDQSFMSRFSQKWPPLPTEQDER</sequence>
<dbReference type="Proteomes" id="UP000050455">
    <property type="component" value="Unassembled WGS sequence"/>
</dbReference>
<organism evidence="2 3">
    <name type="scientific">Pseudomonas meliae</name>
    <dbReference type="NCBI Taxonomy" id="86176"/>
    <lineage>
        <taxon>Bacteria</taxon>
        <taxon>Pseudomonadati</taxon>
        <taxon>Pseudomonadota</taxon>
        <taxon>Gammaproteobacteria</taxon>
        <taxon>Pseudomonadales</taxon>
        <taxon>Pseudomonadaceae</taxon>
        <taxon>Pseudomonas</taxon>
    </lineage>
</organism>
<protein>
    <submittedName>
        <fullName evidence="2">Uncharacterized protein</fullName>
    </submittedName>
</protein>
<keyword evidence="1" id="KW-1133">Transmembrane helix</keyword>